<feature type="domain" description="Svf1-like C-terminal" evidence="5">
    <location>
        <begin position="206"/>
        <end position="363"/>
    </location>
</feature>
<reference evidence="6 7" key="1">
    <citation type="journal article" date="2019" name="Sci. Rep.">
        <title>Comparative genomics of chytrid fungi reveal insights into the obligate biotrophic and pathogenic lifestyle of Synchytrium endobioticum.</title>
        <authorList>
            <person name="van de Vossenberg B.T.L.H."/>
            <person name="Warris S."/>
            <person name="Nguyen H.D.T."/>
            <person name="van Gent-Pelzer M.P.E."/>
            <person name="Joly D.L."/>
            <person name="van de Geest H.C."/>
            <person name="Bonants P.J.M."/>
            <person name="Smith D.S."/>
            <person name="Levesque C.A."/>
            <person name="van der Lee T.A.J."/>
        </authorList>
    </citation>
    <scope>NUCLEOTIDE SEQUENCE [LARGE SCALE GENOMIC DNA]</scope>
    <source>
        <strain evidence="6 7">CBS 675.73</strain>
    </source>
</reference>
<gene>
    <name evidence="6" type="ORF">CcCBS67573_g00530</name>
</gene>
<dbReference type="PANTHER" id="PTHR47107:SF1">
    <property type="entry name" value="CERAMIDE-BINDING PROTEIN SVF1-RELATED"/>
    <property type="match status" value="1"/>
</dbReference>
<comment type="caution">
    <text evidence="6">The sequence shown here is derived from an EMBL/GenBank/DDBJ whole genome shotgun (WGS) entry which is preliminary data.</text>
</comment>
<dbReference type="SUPFAM" id="SSF159245">
    <property type="entry name" value="AttH-like"/>
    <property type="match status" value="1"/>
</dbReference>
<evidence type="ECO:0000259" key="5">
    <source>
        <dbReference type="Pfam" id="PF17187"/>
    </source>
</evidence>
<dbReference type="Pfam" id="PF08622">
    <property type="entry name" value="Svf1"/>
    <property type="match status" value="1"/>
</dbReference>
<evidence type="ECO:0000256" key="3">
    <source>
        <dbReference type="ARBA" id="ARBA00022490"/>
    </source>
</evidence>
<dbReference type="Proteomes" id="UP000320333">
    <property type="component" value="Unassembled WGS sequence"/>
</dbReference>
<dbReference type="GO" id="GO:0005737">
    <property type="term" value="C:cytoplasm"/>
    <property type="evidence" value="ECO:0007669"/>
    <property type="project" value="UniProtKB-SubCell"/>
</dbReference>
<evidence type="ECO:0008006" key="8">
    <source>
        <dbReference type="Google" id="ProtNLM"/>
    </source>
</evidence>
<protein>
    <recommendedName>
        <fullName evidence="8">Svf1-like C-terminal domain-containing protein</fullName>
    </recommendedName>
</protein>
<sequence>MSWLFGTEEVKTFPKTPVVRQPDPVASDILLSDDLAIESLAATSDDVKWQLEYPTAATEAFTFYITADSGIYVLAQMTCRLYGPNKEKFAQTLAPATTSFLLSDDKLSVTCEQFSINHNAATGGYHILFNLGEEATVDAVFEPTDGLFKVNDGKSLYHETETEGYIQTAYMPKAKVAGSITFKGVKSDAKGSGMFLRAVQCKPQCVQKFNFVNLQTANDAVMLYEFEMPKDGGYKASCVSIGAIVRNGKTLAVTTKNKSVFVQKQLDEDFSGYDVPTQLFYTWNGKTKETGEDVRIEMSLVQTNLVDKIDVLAELPYLLRVFIQTFITAPFLYQWFEEVTAKVTVGSEEFEIRGKAFIECSFLMAEY</sequence>
<name>A0A507FSA6_9FUNG</name>
<evidence type="ECO:0000313" key="7">
    <source>
        <dbReference type="Proteomes" id="UP000320333"/>
    </source>
</evidence>
<dbReference type="Pfam" id="PF17187">
    <property type="entry name" value="Svf1_C"/>
    <property type="match status" value="1"/>
</dbReference>
<dbReference type="AlphaFoldDB" id="A0A507FSA6"/>
<dbReference type="InterPro" id="IPR013931">
    <property type="entry name" value="Svf1-like_N"/>
</dbReference>
<dbReference type="InterPro" id="IPR033394">
    <property type="entry name" value="Svf1-like_C"/>
</dbReference>
<dbReference type="GO" id="GO:0006979">
    <property type="term" value="P:response to oxidative stress"/>
    <property type="evidence" value="ECO:0007669"/>
    <property type="project" value="InterPro"/>
</dbReference>
<evidence type="ECO:0000313" key="6">
    <source>
        <dbReference type="EMBL" id="TPX78228.1"/>
    </source>
</evidence>
<evidence type="ECO:0000256" key="2">
    <source>
        <dbReference type="ARBA" id="ARBA00009069"/>
    </source>
</evidence>
<dbReference type="OrthoDB" id="2590239at2759"/>
<keyword evidence="3" id="KW-0963">Cytoplasm</keyword>
<evidence type="ECO:0000256" key="1">
    <source>
        <dbReference type="ARBA" id="ARBA00004496"/>
    </source>
</evidence>
<dbReference type="PANTHER" id="PTHR47107">
    <property type="entry name" value="SVF1-LIKE PROTEIN YDR222W-RELATED"/>
    <property type="match status" value="1"/>
</dbReference>
<proteinExistence type="inferred from homology"/>
<dbReference type="InterPro" id="IPR051385">
    <property type="entry name" value="Ceramide-binding_SVF1"/>
</dbReference>
<comment type="similarity">
    <text evidence="2">Belongs to the SVF1 family.</text>
</comment>
<feature type="domain" description="Svf1-like N-terminal" evidence="4">
    <location>
        <begin position="70"/>
        <end position="200"/>
    </location>
</feature>
<dbReference type="EMBL" id="QEAP01000007">
    <property type="protein sequence ID" value="TPX78228.1"/>
    <property type="molecule type" value="Genomic_DNA"/>
</dbReference>
<keyword evidence="7" id="KW-1185">Reference proteome</keyword>
<evidence type="ECO:0000259" key="4">
    <source>
        <dbReference type="Pfam" id="PF08622"/>
    </source>
</evidence>
<comment type="subcellular location">
    <subcellularLocation>
        <location evidence="1">Cytoplasm</location>
    </subcellularLocation>
</comment>
<accession>A0A507FSA6</accession>
<organism evidence="6 7">
    <name type="scientific">Chytriomyces confervae</name>
    <dbReference type="NCBI Taxonomy" id="246404"/>
    <lineage>
        <taxon>Eukaryota</taxon>
        <taxon>Fungi</taxon>
        <taxon>Fungi incertae sedis</taxon>
        <taxon>Chytridiomycota</taxon>
        <taxon>Chytridiomycota incertae sedis</taxon>
        <taxon>Chytridiomycetes</taxon>
        <taxon>Chytridiales</taxon>
        <taxon>Chytriomycetaceae</taxon>
        <taxon>Chytriomyces</taxon>
    </lineage>
</organism>